<keyword evidence="2" id="KW-1185">Reference proteome</keyword>
<feature type="non-terminal residue" evidence="1">
    <location>
        <position position="1"/>
    </location>
</feature>
<evidence type="ECO:0000313" key="2">
    <source>
        <dbReference type="Proteomes" id="UP000837675"/>
    </source>
</evidence>
<sequence length="111" mass="13025">VIIVLQSLSYRNNYSHFQNNDFKTFWSPERDSETILSVGIFELYSYNVKYSTMLCKAYKVCFRHSESRIIAADNISELIKNLETQEVIAIFKLSYFYSILCPAEFLQPIQS</sequence>
<reference evidence="1" key="1">
    <citation type="submission" date="2021-06" db="EMBL/GenBank/DDBJ databases">
        <authorList>
            <person name="Nardi T."/>
            <person name="Nardi T."/>
        </authorList>
    </citation>
    <scope>NUCLEOTIDE SEQUENCE</scope>
</reference>
<gene>
    <name evidence="1" type="ORF">MHYMCMPASI_00619</name>
</gene>
<dbReference type="Proteomes" id="UP000837675">
    <property type="component" value="Unassembled WGS sequence"/>
</dbReference>
<accession>A0A8S4BUZ5</accession>
<comment type="caution">
    <text evidence="1">The sequence shown here is derived from an EMBL/GenBank/DDBJ whole genome shotgun (WGS) entry which is preliminary data.</text>
</comment>
<dbReference type="AlphaFoldDB" id="A0A8S4BUZ5"/>
<protein>
    <submittedName>
        <fullName evidence="1">Uncharacterized protein</fullName>
    </submittedName>
</protein>
<organism evidence="1 2">
    <name type="scientific">Hyalomma marginatum</name>
    <dbReference type="NCBI Taxonomy" id="34627"/>
    <lineage>
        <taxon>Eukaryota</taxon>
        <taxon>Metazoa</taxon>
        <taxon>Ecdysozoa</taxon>
        <taxon>Arthropoda</taxon>
        <taxon>Chelicerata</taxon>
        <taxon>Arachnida</taxon>
        <taxon>Acari</taxon>
        <taxon>Parasitiformes</taxon>
        <taxon>Ixodida</taxon>
        <taxon>Ixodoidea</taxon>
        <taxon>Ixodidae</taxon>
        <taxon>Hyalomminae</taxon>
        <taxon>Hyalomma</taxon>
    </lineage>
</organism>
<name>A0A8S4BUZ5_9ACAR</name>
<evidence type="ECO:0000313" key="1">
    <source>
        <dbReference type="EMBL" id="CAG7592818.1"/>
    </source>
</evidence>
<dbReference type="EMBL" id="CAJVAF010000292">
    <property type="protein sequence ID" value="CAG7592818.1"/>
    <property type="molecule type" value="Genomic_DNA"/>
</dbReference>
<proteinExistence type="predicted"/>